<keyword evidence="8" id="KW-0812">Transmembrane</keyword>
<dbReference type="AlphaFoldDB" id="A0AAD4J992"/>
<keyword evidence="12" id="KW-1185">Reference proteome</keyword>
<dbReference type="InterPro" id="IPR012392">
    <property type="entry name" value="3-ktacl-CoA_syn"/>
</dbReference>
<dbReference type="InterPro" id="IPR016039">
    <property type="entry name" value="Thiolase-like"/>
</dbReference>
<feature type="active site" evidence="7">
    <location>
        <position position="334"/>
    </location>
</feature>
<dbReference type="PIRSF" id="PIRSF036417">
    <property type="entry name" value="3-ktacl-CoA_syn"/>
    <property type="match status" value="1"/>
</dbReference>
<evidence type="ECO:0000259" key="9">
    <source>
        <dbReference type="Pfam" id="PF08392"/>
    </source>
</evidence>
<dbReference type="PANTHER" id="PTHR31561">
    <property type="entry name" value="3-KETOACYL-COA SYNTHASE"/>
    <property type="match status" value="1"/>
</dbReference>
<feature type="transmembrane region" description="Helical" evidence="8">
    <location>
        <begin position="6"/>
        <end position="25"/>
    </location>
</feature>
<dbReference type="GO" id="GO:0009922">
    <property type="term" value="F:fatty acid elongase activity"/>
    <property type="evidence" value="ECO:0007669"/>
    <property type="project" value="UniProtKB-EC"/>
</dbReference>
<evidence type="ECO:0000256" key="5">
    <source>
        <dbReference type="ARBA" id="ARBA00047375"/>
    </source>
</evidence>
<organism evidence="11 12">
    <name type="scientific">Perilla frutescens var. hirtella</name>
    <name type="common">Perilla citriodora</name>
    <name type="synonym">Perilla setoyensis</name>
    <dbReference type="NCBI Taxonomy" id="608512"/>
    <lineage>
        <taxon>Eukaryota</taxon>
        <taxon>Viridiplantae</taxon>
        <taxon>Streptophyta</taxon>
        <taxon>Embryophyta</taxon>
        <taxon>Tracheophyta</taxon>
        <taxon>Spermatophyta</taxon>
        <taxon>Magnoliopsida</taxon>
        <taxon>eudicotyledons</taxon>
        <taxon>Gunneridae</taxon>
        <taxon>Pentapetalae</taxon>
        <taxon>asterids</taxon>
        <taxon>lamiids</taxon>
        <taxon>Lamiales</taxon>
        <taxon>Lamiaceae</taxon>
        <taxon>Nepetoideae</taxon>
        <taxon>Elsholtzieae</taxon>
        <taxon>Perilla</taxon>
    </lineage>
</organism>
<evidence type="ECO:0000256" key="6">
    <source>
        <dbReference type="PIRNR" id="PIRNR036417"/>
    </source>
</evidence>
<dbReference type="Proteomes" id="UP001190926">
    <property type="component" value="Unassembled WGS sequence"/>
</dbReference>
<sequence length="466" mass="52636">METPAIVVLCLSLLPLLHLLFNLFLKQKHDRSCYMLNYECYKPSDDRKLDTEASCRVVLRNKNLQLEQHKFLLKTIVSSGLGEETYAPTNIVSGRESTPSLTESIEEVDDIFFQTLDNLFSKSRVSPQQIDILVVNVSLLSPAPSLSSRIINRYKMRTDIKAFNLSGMGCSASLVAVDLARQLFKIYENKLAVVVSTESLGPNWYQGIDKSMMLSNCLFRSGGCSMLLTNKPELRNRAILKLKHLVRTHFGSNDEAYNCCIQVEDDEGYAGFRLTKKLTAAASKAFAINLKVMLPKILPVWEIMRFISVYLRWGNNNNSRKLLEALNLKSGVEHFCIHPGGRAVIDSVGESLGLTDYDLEPARMALHRFGNTSAGGLWYVLGYMEAKKRLKKGDRIMMISLGAGFKCNNCLWEVLTDLDDANVWEDCINRYPPKSLANPFSDKYGWINDDRLSFIRMEDCEFATAL</sequence>
<comment type="pathway">
    <text evidence="1 6">Lipid metabolism; fatty acid biosynthesis.</text>
</comment>
<evidence type="ECO:0000256" key="3">
    <source>
        <dbReference type="ARBA" id="ARBA00022679"/>
    </source>
</evidence>
<feature type="active site" evidence="7">
    <location>
        <position position="249"/>
    </location>
</feature>
<reference evidence="11 12" key="1">
    <citation type="journal article" date="2021" name="Nat. Commun.">
        <title>Incipient diploidization of the medicinal plant Perilla within 10,000 years.</title>
        <authorList>
            <person name="Zhang Y."/>
            <person name="Shen Q."/>
            <person name="Leng L."/>
            <person name="Zhang D."/>
            <person name="Chen S."/>
            <person name="Shi Y."/>
            <person name="Ning Z."/>
            <person name="Chen S."/>
        </authorList>
    </citation>
    <scope>NUCLEOTIDE SEQUENCE [LARGE SCALE GENOMIC DNA]</scope>
    <source>
        <strain evidence="12">cv. PC099</strain>
    </source>
</reference>
<evidence type="ECO:0000313" key="12">
    <source>
        <dbReference type="Proteomes" id="UP001190926"/>
    </source>
</evidence>
<feature type="domain" description="Beta-ketoacyl-[acyl-carrier-protein] synthase III C-terminal" evidence="10">
    <location>
        <begin position="330"/>
        <end position="413"/>
    </location>
</feature>
<feature type="active site" evidence="7">
    <location>
        <position position="371"/>
    </location>
</feature>
<dbReference type="EMBL" id="SDAM02000107">
    <property type="protein sequence ID" value="KAH6829543.1"/>
    <property type="molecule type" value="Genomic_DNA"/>
</dbReference>
<feature type="active site" evidence="7">
    <location>
        <position position="367"/>
    </location>
</feature>
<dbReference type="EC" id="2.3.1.-" evidence="6"/>
<comment type="catalytic activity">
    <reaction evidence="5">
        <text>a very-long-chain acyl-CoA + malonyl-CoA + H(+) = a very-long-chain 3-oxoacyl-CoA + CO2 + CoA</text>
        <dbReference type="Rhea" id="RHEA:32727"/>
        <dbReference type="ChEBI" id="CHEBI:15378"/>
        <dbReference type="ChEBI" id="CHEBI:16526"/>
        <dbReference type="ChEBI" id="CHEBI:57287"/>
        <dbReference type="ChEBI" id="CHEBI:57384"/>
        <dbReference type="ChEBI" id="CHEBI:90725"/>
        <dbReference type="ChEBI" id="CHEBI:90736"/>
        <dbReference type="EC" id="2.3.1.199"/>
    </reaction>
</comment>
<evidence type="ECO:0000256" key="7">
    <source>
        <dbReference type="PIRSR" id="PIRSR036417-1"/>
    </source>
</evidence>
<evidence type="ECO:0000256" key="4">
    <source>
        <dbReference type="ARBA" id="ARBA00023315"/>
    </source>
</evidence>
<protein>
    <recommendedName>
        <fullName evidence="6">3-ketoacyl-CoA synthase</fullName>
        <ecNumber evidence="6">2.3.1.-</ecNumber>
    </recommendedName>
</protein>
<dbReference type="Gene3D" id="3.40.47.10">
    <property type="match status" value="1"/>
</dbReference>
<accession>A0AAD4J992</accession>
<keyword evidence="8" id="KW-1133">Transmembrane helix</keyword>
<dbReference type="InterPro" id="IPR013747">
    <property type="entry name" value="ACP_syn_III_C"/>
</dbReference>
<keyword evidence="4 6" id="KW-0012">Acyltransferase</keyword>
<evidence type="ECO:0000259" key="10">
    <source>
        <dbReference type="Pfam" id="PF08541"/>
    </source>
</evidence>
<evidence type="ECO:0000256" key="1">
    <source>
        <dbReference type="ARBA" id="ARBA00005194"/>
    </source>
</evidence>
<name>A0AAD4J992_PERFH</name>
<dbReference type="Pfam" id="PF08392">
    <property type="entry name" value="FAE1_CUT1_RppA"/>
    <property type="match status" value="1"/>
</dbReference>
<feature type="domain" description="FAE" evidence="9">
    <location>
        <begin position="28"/>
        <end position="309"/>
    </location>
</feature>
<evidence type="ECO:0000256" key="8">
    <source>
        <dbReference type="SAM" id="Phobius"/>
    </source>
</evidence>
<dbReference type="SUPFAM" id="SSF53901">
    <property type="entry name" value="Thiolase-like"/>
    <property type="match status" value="1"/>
</dbReference>
<feature type="active site" evidence="7">
    <location>
        <position position="170"/>
    </location>
</feature>
<comment type="similarity">
    <text evidence="2 6">Belongs to the thiolase-like superfamily. Chalcone/stilbene synthases family.</text>
</comment>
<dbReference type="GO" id="GO:0016020">
    <property type="term" value="C:membrane"/>
    <property type="evidence" value="ECO:0007669"/>
    <property type="project" value="InterPro"/>
</dbReference>
<proteinExistence type="inferred from homology"/>
<dbReference type="InterPro" id="IPR013601">
    <property type="entry name" value="FAE1_typ3_polyketide_synth"/>
</dbReference>
<dbReference type="Pfam" id="PF08541">
    <property type="entry name" value="ACP_syn_III_C"/>
    <property type="match status" value="1"/>
</dbReference>
<feature type="active site" evidence="7">
    <location>
        <position position="338"/>
    </location>
</feature>
<evidence type="ECO:0000313" key="11">
    <source>
        <dbReference type="EMBL" id="KAH6829543.1"/>
    </source>
</evidence>
<gene>
    <name evidence="11" type="ORF">C2S53_012456</name>
</gene>
<dbReference type="CDD" id="cd00831">
    <property type="entry name" value="CHS_like"/>
    <property type="match status" value="1"/>
</dbReference>
<comment type="caution">
    <text evidence="11">The sequence shown here is derived from an EMBL/GenBank/DDBJ whole genome shotgun (WGS) entry which is preliminary data.</text>
</comment>
<evidence type="ECO:0000256" key="2">
    <source>
        <dbReference type="ARBA" id="ARBA00005531"/>
    </source>
</evidence>
<keyword evidence="8" id="KW-0472">Membrane</keyword>
<dbReference type="GO" id="GO:0006633">
    <property type="term" value="P:fatty acid biosynthetic process"/>
    <property type="evidence" value="ECO:0007669"/>
    <property type="project" value="InterPro"/>
</dbReference>
<keyword evidence="3 6" id="KW-0808">Transferase</keyword>